<sequence length="60" mass="6745">RHFLQAFATLGLSCNIKTDNGPAYTSKIFQLFFQRWGIAHISGIAHSPTSQGIIEWTHQT</sequence>
<name>A0A852N9I0_9PASS</name>
<dbReference type="OrthoDB" id="9386368at2759"/>
<dbReference type="PROSITE" id="PS50994">
    <property type="entry name" value="INTEGRASE"/>
    <property type="match status" value="1"/>
</dbReference>
<accession>A0A852N9I0</accession>
<keyword evidence="3" id="KW-0540">Nuclease</keyword>
<comment type="caution">
    <text evidence="8">The sequence shown here is derived from an EMBL/GenBank/DDBJ whole genome shotgun (WGS) entry which is preliminary data.</text>
</comment>
<evidence type="ECO:0000259" key="7">
    <source>
        <dbReference type="PROSITE" id="PS50994"/>
    </source>
</evidence>
<feature type="non-terminal residue" evidence="8">
    <location>
        <position position="1"/>
    </location>
</feature>
<evidence type="ECO:0000313" key="9">
    <source>
        <dbReference type="Proteomes" id="UP000603297"/>
    </source>
</evidence>
<dbReference type="GO" id="GO:0003964">
    <property type="term" value="F:RNA-directed DNA polymerase activity"/>
    <property type="evidence" value="ECO:0007669"/>
    <property type="project" value="UniProtKB-KW"/>
</dbReference>
<dbReference type="Proteomes" id="UP000603297">
    <property type="component" value="Unassembled WGS sequence"/>
</dbReference>
<dbReference type="Gene3D" id="3.30.420.10">
    <property type="entry name" value="Ribonuclease H-like superfamily/Ribonuclease H"/>
    <property type="match status" value="1"/>
</dbReference>
<keyword evidence="1" id="KW-0808">Transferase</keyword>
<evidence type="ECO:0000256" key="2">
    <source>
        <dbReference type="ARBA" id="ARBA00022695"/>
    </source>
</evidence>
<dbReference type="GO" id="GO:0015074">
    <property type="term" value="P:DNA integration"/>
    <property type="evidence" value="ECO:0007669"/>
    <property type="project" value="InterPro"/>
</dbReference>
<keyword evidence="4" id="KW-0255">Endonuclease</keyword>
<feature type="non-terminal residue" evidence="8">
    <location>
        <position position="60"/>
    </location>
</feature>
<dbReference type="InterPro" id="IPR012337">
    <property type="entry name" value="RNaseH-like_sf"/>
</dbReference>
<keyword evidence="6" id="KW-0695">RNA-directed DNA polymerase</keyword>
<dbReference type="PANTHER" id="PTHR41694:SF3">
    <property type="entry name" value="RNA-DIRECTED DNA POLYMERASE-RELATED"/>
    <property type="match status" value="1"/>
</dbReference>
<keyword evidence="2" id="KW-0548">Nucleotidyltransferase</keyword>
<dbReference type="GO" id="GO:0035613">
    <property type="term" value="F:RNA stem-loop binding"/>
    <property type="evidence" value="ECO:0007669"/>
    <property type="project" value="TreeGrafter"/>
</dbReference>
<dbReference type="SUPFAM" id="SSF53098">
    <property type="entry name" value="Ribonuclease H-like"/>
    <property type="match status" value="1"/>
</dbReference>
<evidence type="ECO:0000256" key="5">
    <source>
        <dbReference type="ARBA" id="ARBA00022801"/>
    </source>
</evidence>
<dbReference type="InterPro" id="IPR036397">
    <property type="entry name" value="RNaseH_sf"/>
</dbReference>
<evidence type="ECO:0000256" key="4">
    <source>
        <dbReference type="ARBA" id="ARBA00022759"/>
    </source>
</evidence>
<dbReference type="EMBL" id="WEIY01000630">
    <property type="protein sequence ID" value="NXY09748.1"/>
    <property type="molecule type" value="Genomic_DNA"/>
</dbReference>
<evidence type="ECO:0000256" key="1">
    <source>
        <dbReference type="ARBA" id="ARBA00022679"/>
    </source>
</evidence>
<feature type="domain" description="Integrase catalytic" evidence="7">
    <location>
        <begin position="1"/>
        <end position="60"/>
    </location>
</feature>
<evidence type="ECO:0000256" key="3">
    <source>
        <dbReference type="ARBA" id="ARBA00022722"/>
    </source>
</evidence>
<keyword evidence="5" id="KW-0378">Hydrolase</keyword>
<evidence type="ECO:0000313" key="8">
    <source>
        <dbReference type="EMBL" id="NXY09748.1"/>
    </source>
</evidence>
<dbReference type="PANTHER" id="PTHR41694">
    <property type="entry name" value="ENDOGENOUS RETROVIRUS GROUP K MEMBER POL PROTEIN"/>
    <property type="match status" value="1"/>
</dbReference>
<protein>
    <submittedName>
        <fullName evidence="8">PO113 protein</fullName>
    </submittedName>
</protein>
<organism evidence="8 9">
    <name type="scientific">Pteruthius melanotis</name>
    <dbReference type="NCBI Taxonomy" id="357074"/>
    <lineage>
        <taxon>Eukaryota</taxon>
        <taxon>Metazoa</taxon>
        <taxon>Chordata</taxon>
        <taxon>Craniata</taxon>
        <taxon>Vertebrata</taxon>
        <taxon>Euteleostomi</taxon>
        <taxon>Archelosauria</taxon>
        <taxon>Archosauria</taxon>
        <taxon>Dinosauria</taxon>
        <taxon>Saurischia</taxon>
        <taxon>Theropoda</taxon>
        <taxon>Coelurosauria</taxon>
        <taxon>Aves</taxon>
        <taxon>Neognathae</taxon>
        <taxon>Neoaves</taxon>
        <taxon>Telluraves</taxon>
        <taxon>Australaves</taxon>
        <taxon>Passeriformes</taxon>
        <taxon>Sylvioidea</taxon>
        <taxon>Timaliidae</taxon>
        <taxon>Pteruthius</taxon>
    </lineage>
</organism>
<dbReference type="AlphaFoldDB" id="A0A852N9I0"/>
<dbReference type="InterPro" id="IPR001584">
    <property type="entry name" value="Integrase_cat-core"/>
</dbReference>
<dbReference type="GO" id="GO:0004519">
    <property type="term" value="F:endonuclease activity"/>
    <property type="evidence" value="ECO:0007669"/>
    <property type="project" value="UniProtKB-KW"/>
</dbReference>
<proteinExistence type="predicted"/>
<reference evidence="8" key="1">
    <citation type="submission" date="2020-02" db="EMBL/GenBank/DDBJ databases">
        <title>Bird 10,000 Genomes (B10K) Project - Family phase.</title>
        <authorList>
            <person name="Zhang G."/>
        </authorList>
    </citation>
    <scope>NUCLEOTIDE SEQUENCE</scope>
    <source>
        <strain evidence="8">B10K-IZ-033-77</strain>
    </source>
</reference>
<keyword evidence="9" id="KW-1185">Reference proteome</keyword>
<gene>
    <name evidence="8" type="primary">Hervk_1</name>
    <name evidence="8" type="ORF">PTEMEL_R15210</name>
</gene>
<evidence type="ECO:0000256" key="6">
    <source>
        <dbReference type="ARBA" id="ARBA00022918"/>
    </source>
</evidence>
<dbReference type="GO" id="GO:0016787">
    <property type="term" value="F:hydrolase activity"/>
    <property type="evidence" value="ECO:0007669"/>
    <property type="project" value="UniProtKB-KW"/>
</dbReference>